<dbReference type="GO" id="GO:0007165">
    <property type="term" value="P:signal transduction"/>
    <property type="evidence" value="ECO:0007669"/>
    <property type="project" value="UniProtKB-KW"/>
</dbReference>
<organism evidence="11 12">
    <name type="scientific">Anaerocolumna aminovalerica</name>
    <dbReference type="NCBI Taxonomy" id="1527"/>
    <lineage>
        <taxon>Bacteria</taxon>
        <taxon>Bacillati</taxon>
        <taxon>Bacillota</taxon>
        <taxon>Clostridia</taxon>
        <taxon>Lachnospirales</taxon>
        <taxon>Lachnospiraceae</taxon>
        <taxon>Anaerocolumna</taxon>
    </lineage>
</organism>
<evidence type="ECO:0000256" key="6">
    <source>
        <dbReference type="ARBA" id="ARBA00023136"/>
    </source>
</evidence>
<dbReference type="STRING" id="1527.SAMN04489757_10228"/>
<accession>A0A1I5BZR4</accession>
<evidence type="ECO:0000256" key="2">
    <source>
        <dbReference type="ARBA" id="ARBA00022475"/>
    </source>
</evidence>
<dbReference type="GO" id="GO:0006935">
    <property type="term" value="P:chemotaxis"/>
    <property type="evidence" value="ECO:0007669"/>
    <property type="project" value="UniProtKB-KW"/>
</dbReference>
<dbReference type="Pfam" id="PF02743">
    <property type="entry name" value="dCache_1"/>
    <property type="match status" value="1"/>
</dbReference>
<evidence type="ECO:0000256" key="9">
    <source>
        <dbReference type="SAM" id="Phobius"/>
    </source>
</evidence>
<evidence type="ECO:0000256" key="5">
    <source>
        <dbReference type="ARBA" id="ARBA00022989"/>
    </source>
</evidence>
<dbReference type="PANTHER" id="PTHR32089">
    <property type="entry name" value="METHYL-ACCEPTING CHEMOTAXIS PROTEIN MCPB"/>
    <property type="match status" value="1"/>
</dbReference>
<dbReference type="InterPro" id="IPR004089">
    <property type="entry name" value="MCPsignal_dom"/>
</dbReference>
<comment type="subcellular location">
    <subcellularLocation>
        <location evidence="1">Cell membrane</location>
        <topology evidence="1">Multi-pass membrane protein</topology>
    </subcellularLocation>
</comment>
<dbReference type="GO" id="GO:0005886">
    <property type="term" value="C:plasma membrane"/>
    <property type="evidence" value="ECO:0007669"/>
    <property type="project" value="UniProtKB-SubCell"/>
</dbReference>
<feature type="transmembrane region" description="Helical" evidence="9">
    <location>
        <begin position="286"/>
        <end position="304"/>
    </location>
</feature>
<protein>
    <submittedName>
        <fullName evidence="11">Methyl-accepting chemotaxis sensory transducer with Cache sensor</fullName>
    </submittedName>
</protein>
<evidence type="ECO:0000259" key="10">
    <source>
        <dbReference type="PROSITE" id="PS50111"/>
    </source>
</evidence>
<evidence type="ECO:0000256" key="4">
    <source>
        <dbReference type="ARBA" id="ARBA00022692"/>
    </source>
</evidence>
<evidence type="ECO:0000256" key="1">
    <source>
        <dbReference type="ARBA" id="ARBA00004651"/>
    </source>
</evidence>
<evidence type="ECO:0000313" key="12">
    <source>
        <dbReference type="Proteomes" id="UP000198806"/>
    </source>
</evidence>
<sequence length="665" mass="72894">MQMMKSIKTKLIIWFSILILISSSAIGIISILLGINTVTEEAKKSLVALSKEAANTTYSRMEKETQVLETIASLDDIQDMDWKKQKRILSDQLESTEFHDLGVMEPDGKVKYSSGTTTQIQESDPLRKALQGEEKILSFSVDFKSNTVILIFATPIEYEGNVVGALLGRRDGNTLSDITDDIKYGEKGSSYLINTEGTIIAHTDRNKVLSQYNAINLAKEDESKQSEAFATKQIIQEKSGTSEYTLEGEKVYFGYSSVPNTEWIMVLTANQDEVLKSIPGLVRTNGIIIIITLIVSILFTYLIGKSFTTPIVEVAVHLKLISQLDITKEVPKKLLKKKDEIGIFANAVEGIISNFRRIISEVNIVSEQVTASSEELTATSQNAATAIDEVTKTVEEIANGASWQAENTEDGSAKAILLGDVISSNYEKAVALNEEAGKVSIAVNQGISEIEKLLKITEECSNETKEIYRVIQLTNESSLKISEASNVIDSIAEETNLLALNAAIEAARAGEAGKGFAVVAEEIRKLAEQSANSAKSIENIVLELHKNSMNAVNSVERVSSIVEEQNISVKHSKEEFVLTDAAMKVVIHTAEQLRISGEEMDKMKNQILDSLQNLSAIAEENSASSEEASSAMEVQTQSMNEIANASEELAVLAQSLQTIIKRFHY</sequence>
<keyword evidence="2" id="KW-1003">Cell membrane</keyword>
<keyword evidence="4 9" id="KW-0812">Transmembrane</keyword>
<dbReference type="SUPFAM" id="SSF58104">
    <property type="entry name" value="Methyl-accepting chemotaxis protein (MCP) signaling domain"/>
    <property type="match status" value="1"/>
</dbReference>
<evidence type="ECO:0000256" key="3">
    <source>
        <dbReference type="ARBA" id="ARBA00022500"/>
    </source>
</evidence>
<evidence type="ECO:0000256" key="7">
    <source>
        <dbReference type="ARBA" id="ARBA00023224"/>
    </source>
</evidence>
<dbReference type="PANTHER" id="PTHR32089:SF112">
    <property type="entry name" value="LYSOZYME-LIKE PROTEIN-RELATED"/>
    <property type="match status" value="1"/>
</dbReference>
<dbReference type="Gene3D" id="1.10.287.950">
    <property type="entry name" value="Methyl-accepting chemotaxis protein"/>
    <property type="match status" value="1"/>
</dbReference>
<dbReference type="InterPro" id="IPR033479">
    <property type="entry name" value="dCache_1"/>
</dbReference>
<gene>
    <name evidence="11" type="ORF">SAMN04489757_10228</name>
</gene>
<keyword evidence="5 9" id="KW-1133">Transmembrane helix</keyword>
<proteinExistence type="predicted"/>
<feature type="domain" description="Methyl-accepting transducer" evidence="10">
    <location>
        <begin position="379"/>
        <end position="636"/>
    </location>
</feature>
<dbReference type="Gene3D" id="3.30.450.20">
    <property type="entry name" value="PAS domain"/>
    <property type="match status" value="1"/>
</dbReference>
<dbReference type="EMBL" id="FOWD01000002">
    <property type="protein sequence ID" value="SFN80233.1"/>
    <property type="molecule type" value="Genomic_DNA"/>
</dbReference>
<keyword evidence="3" id="KW-0145">Chemotaxis</keyword>
<keyword evidence="6 9" id="KW-0472">Membrane</keyword>
<keyword evidence="12" id="KW-1185">Reference proteome</keyword>
<dbReference type="SMART" id="SM00283">
    <property type="entry name" value="MA"/>
    <property type="match status" value="1"/>
</dbReference>
<evidence type="ECO:0000256" key="8">
    <source>
        <dbReference type="PROSITE-ProRule" id="PRU00284"/>
    </source>
</evidence>
<dbReference type="CDD" id="cd12912">
    <property type="entry name" value="PDC2_MCP_like"/>
    <property type="match status" value="1"/>
</dbReference>
<name>A0A1I5BZR4_9FIRM</name>
<dbReference type="PROSITE" id="PS50111">
    <property type="entry name" value="CHEMOTAXIS_TRANSDUC_2"/>
    <property type="match status" value="1"/>
</dbReference>
<evidence type="ECO:0000313" key="11">
    <source>
        <dbReference type="EMBL" id="SFN80233.1"/>
    </source>
</evidence>
<feature type="transmembrane region" description="Helical" evidence="9">
    <location>
        <begin position="12"/>
        <end position="35"/>
    </location>
</feature>
<dbReference type="Proteomes" id="UP000198806">
    <property type="component" value="Unassembled WGS sequence"/>
</dbReference>
<dbReference type="Pfam" id="PF00015">
    <property type="entry name" value="MCPsignal"/>
    <property type="match status" value="1"/>
</dbReference>
<dbReference type="AlphaFoldDB" id="A0A1I5BZR4"/>
<reference evidence="11 12" key="1">
    <citation type="submission" date="2016-10" db="EMBL/GenBank/DDBJ databases">
        <authorList>
            <person name="de Groot N.N."/>
        </authorList>
    </citation>
    <scope>NUCLEOTIDE SEQUENCE [LARGE SCALE GENOMIC DNA]</scope>
    <source>
        <strain evidence="11 12">DSM 1283</strain>
    </source>
</reference>
<keyword evidence="7 8" id="KW-0807">Transducer</keyword>